<comment type="caution">
    <text evidence="2">The sequence shown here is derived from an EMBL/GenBank/DDBJ whole genome shotgun (WGS) entry which is preliminary data.</text>
</comment>
<reference evidence="2 3" key="1">
    <citation type="journal article" date="2023" name="G3 (Bethesda)">
        <title>A chromosome-length genome assembly and annotation of blackberry (Rubus argutus, cv. 'Hillquist').</title>
        <authorList>
            <person name="Bruna T."/>
            <person name="Aryal R."/>
            <person name="Dudchenko O."/>
            <person name="Sargent D.J."/>
            <person name="Mead D."/>
            <person name="Buti M."/>
            <person name="Cavallini A."/>
            <person name="Hytonen T."/>
            <person name="Andres J."/>
            <person name="Pham M."/>
            <person name="Weisz D."/>
            <person name="Mascagni F."/>
            <person name="Usai G."/>
            <person name="Natali L."/>
            <person name="Bassil N."/>
            <person name="Fernandez G.E."/>
            <person name="Lomsadze A."/>
            <person name="Armour M."/>
            <person name="Olukolu B."/>
            <person name="Poorten T."/>
            <person name="Britton C."/>
            <person name="Davik J."/>
            <person name="Ashrafi H."/>
            <person name="Aiden E.L."/>
            <person name="Borodovsky M."/>
            <person name="Worthington M."/>
        </authorList>
    </citation>
    <scope>NUCLEOTIDE SEQUENCE [LARGE SCALE GENOMIC DNA]</scope>
    <source>
        <strain evidence="2">PI 553951</strain>
    </source>
</reference>
<dbReference type="Proteomes" id="UP001457282">
    <property type="component" value="Unassembled WGS sequence"/>
</dbReference>
<proteinExistence type="predicted"/>
<name>A0AAW1Y3J3_RUBAR</name>
<gene>
    <name evidence="2" type="ORF">M0R45_009228</name>
</gene>
<keyword evidence="3" id="KW-1185">Reference proteome</keyword>
<evidence type="ECO:0000313" key="3">
    <source>
        <dbReference type="Proteomes" id="UP001457282"/>
    </source>
</evidence>
<protein>
    <submittedName>
        <fullName evidence="2">Uncharacterized protein</fullName>
    </submittedName>
</protein>
<feature type="region of interest" description="Disordered" evidence="1">
    <location>
        <begin position="1"/>
        <end position="93"/>
    </location>
</feature>
<dbReference type="EMBL" id="JBEDUW010000002">
    <property type="protein sequence ID" value="KAK9943625.1"/>
    <property type="molecule type" value="Genomic_DNA"/>
</dbReference>
<evidence type="ECO:0000313" key="2">
    <source>
        <dbReference type="EMBL" id="KAK9943625.1"/>
    </source>
</evidence>
<dbReference type="AlphaFoldDB" id="A0AAW1Y3J3"/>
<accession>A0AAW1Y3J3</accession>
<organism evidence="2 3">
    <name type="scientific">Rubus argutus</name>
    <name type="common">Southern blackberry</name>
    <dbReference type="NCBI Taxonomy" id="59490"/>
    <lineage>
        <taxon>Eukaryota</taxon>
        <taxon>Viridiplantae</taxon>
        <taxon>Streptophyta</taxon>
        <taxon>Embryophyta</taxon>
        <taxon>Tracheophyta</taxon>
        <taxon>Spermatophyta</taxon>
        <taxon>Magnoliopsida</taxon>
        <taxon>eudicotyledons</taxon>
        <taxon>Gunneridae</taxon>
        <taxon>Pentapetalae</taxon>
        <taxon>rosids</taxon>
        <taxon>fabids</taxon>
        <taxon>Rosales</taxon>
        <taxon>Rosaceae</taxon>
        <taxon>Rosoideae</taxon>
        <taxon>Rosoideae incertae sedis</taxon>
        <taxon>Rubus</taxon>
    </lineage>
</organism>
<feature type="compositionally biased region" description="Polar residues" evidence="1">
    <location>
        <begin position="42"/>
        <end position="54"/>
    </location>
</feature>
<evidence type="ECO:0000256" key="1">
    <source>
        <dbReference type="SAM" id="MobiDB-lite"/>
    </source>
</evidence>
<sequence length="125" mass="13649">MESSEKALEGNEVGILEMQPAKGVEVGKEETVEAKGPLLKGSESSAPEQSNLNLPMSAESLRVGSPPPEIHISSRRNSLTRSALSKPKSRFGEQSMAIDSNIVEESILEQDFPYGRFFDEVSPMR</sequence>